<dbReference type="EMBL" id="FQZD01000047">
    <property type="protein sequence ID" value="SHJ89518.1"/>
    <property type="molecule type" value="Genomic_DNA"/>
</dbReference>
<dbReference type="InterPro" id="IPR036388">
    <property type="entry name" value="WH-like_DNA-bd_sf"/>
</dbReference>
<proteinExistence type="predicted"/>
<dbReference type="InterPro" id="IPR005149">
    <property type="entry name" value="Tscrpt_reg_PadR_N"/>
</dbReference>
<reference evidence="2 3" key="1">
    <citation type="submission" date="2016-11" db="EMBL/GenBank/DDBJ databases">
        <authorList>
            <person name="Varghese N."/>
            <person name="Submissions S."/>
        </authorList>
    </citation>
    <scope>NUCLEOTIDE SEQUENCE [LARGE SCALE GENOMIC DNA]</scope>
    <source>
        <strain evidence="2 3">DSM 15287</strain>
    </source>
</reference>
<protein>
    <submittedName>
        <fullName evidence="2">Transcriptional regulator, PadR family</fullName>
    </submittedName>
</protein>
<dbReference type="AlphaFoldDB" id="A0A1M6N1H4"/>
<dbReference type="InterPro" id="IPR052509">
    <property type="entry name" value="Metal_resp_DNA-bind_regulator"/>
</dbReference>
<dbReference type="Gene3D" id="1.10.10.10">
    <property type="entry name" value="Winged helix-like DNA-binding domain superfamily/Winged helix DNA-binding domain"/>
    <property type="match status" value="1"/>
</dbReference>
<accession>A0A1M6N1H4</accession>
<name>A0A1M6N1H4_9FIRM</name>
<dbReference type="OrthoDB" id="9808017at2"/>
<dbReference type="InterPro" id="IPR036390">
    <property type="entry name" value="WH_DNA-bd_sf"/>
</dbReference>
<dbReference type="SUPFAM" id="SSF46785">
    <property type="entry name" value="Winged helix' DNA-binding domain"/>
    <property type="match status" value="1"/>
</dbReference>
<feature type="domain" description="Transcription regulator PadR N-terminal" evidence="1">
    <location>
        <begin position="14"/>
        <end position="86"/>
    </location>
</feature>
<sequence>MSRLNYGRHLPAFILLFLAQESMHGAMLLNKMNTSLPYMKADGPAIYRALYELEKSAAVEACWDTENPGAARKCYTITAKGHSLLREFKLDIEERKKNLEYFLAQFDRLDTKI</sequence>
<dbReference type="Proteomes" id="UP000322917">
    <property type="component" value="Unassembled WGS sequence"/>
</dbReference>
<dbReference type="Pfam" id="PF03551">
    <property type="entry name" value="PadR"/>
    <property type="match status" value="1"/>
</dbReference>
<evidence type="ECO:0000313" key="3">
    <source>
        <dbReference type="Proteomes" id="UP000322917"/>
    </source>
</evidence>
<evidence type="ECO:0000259" key="1">
    <source>
        <dbReference type="Pfam" id="PF03551"/>
    </source>
</evidence>
<organism evidence="2 3">
    <name type="scientific">Propionispora hippei DSM 15287</name>
    <dbReference type="NCBI Taxonomy" id="1123003"/>
    <lineage>
        <taxon>Bacteria</taxon>
        <taxon>Bacillati</taxon>
        <taxon>Bacillota</taxon>
        <taxon>Negativicutes</taxon>
        <taxon>Selenomonadales</taxon>
        <taxon>Sporomusaceae</taxon>
        <taxon>Propionispora</taxon>
    </lineage>
</organism>
<dbReference type="RefSeq" id="WP_149736189.1">
    <property type="nucleotide sequence ID" value="NZ_FQZD01000047.1"/>
</dbReference>
<dbReference type="PANTHER" id="PTHR33169">
    <property type="entry name" value="PADR-FAMILY TRANSCRIPTIONAL REGULATOR"/>
    <property type="match status" value="1"/>
</dbReference>
<gene>
    <name evidence="2" type="ORF">SAMN02745170_03630</name>
</gene>
<keyword evidence="3" id="KW-1185">Reference proteome</keyword>
<dbReference type="PANTHER" id="PTHR33169:SF14">
    <property type="entry name" value="TRANSCRIPTIONAL REGULATOR RV3488"/>
    <property type="match status" value="1"/>
</dbReference>
<evidence type="ECO:0000313" key="2">
    <source>
        <dbReference type="EMBL" id="SHJ89518.1"/>
    </source>
</evidence>